<comment type="pathway">
    <text evidence="4">Lipid metabolism.</text>
</comment>
<dbReference type="EMBL" id="VLLN01000002">
    <property type="protein sequence ID" value="TWJ32947.1"/>
    <property type="molecule type" value="Genomic_DNA"/>
</dbReference>
<keyword evidence="13 19" id="KW-1133">Transmembrane helix</keyword>
<proteinExistence type="inferred from homology"/>
<dbReference type="AlphaFoldDB" id="A0A562WRL4"/>
<keyword evidence="15 19" id="KW-0472">Membrane</keyword>
<keyword evidence="12 18" id="KW-0548">Nucleotidyltransferase</keyword>
<accession>A0A562WRL4</accession>
<dbReference type="GO" id="GO:0005886">
    <property type="term" value="C:plasma membrane"/>
    <property type="evidence" value="ECO:0007669"/>
    <property type="project" value="UniProtKB-SubCell"/>
</dbReference>
<dbReference type="EC" id="2.7.7.41" evidence="6 18"/>
<keyword evidence="8" id="KW-1003">Cell membrane</keyword>
<dbReference type="PROSITE" id="PS01315">
    <property type="entry name" value="CDS"/>
    <property type="match status" value="1"/>
</dbReference>
<evidence type="ECO:0000256" key="14">
    <source>
        <dbReference type="ARBA" id="ARBA00023098"/>
    </source>
</evidence>
<evidence type="ECO:0000256" key="5">
    <source>
        <dbReference type="ARBA" id="ARBA00010185"/>
    </source>
</evidence>
<comment type="pathway">
    <text evidence="3 18">Phospholipid metabolism; CDP-diacylglycerol biosynthesis; CDP-diacylglycerol from sn-glycerol 3-phosphate: step 3/3.</text>
</comment>
<evidence type="ECO:0000256" key="18">
    <source>
        <dbReference type="RuleBase" id="RU003938"/>
    </source>
</evidence>
<protein>
    <recommendedName>
        <fullName evidence="7 18">Phosphatidate cytidylyltransferase</fullName>
        <ecNumber evidence="6 18">2.7.7.41</ecNumber>
    </recommendedName>
</protein>
<feature type="transmembrane region" description="Helical" evidence="19">
    <location>
        <begin position="70"/>
        <end position="88"/>
    </location>
</feature>
<evidence type="ECO:0000256" key="13">
    <source>
        <dbReference type="ARBA" id="ARBA00022989"/>
    </source>
</evidence>
<evidence type="ECO:0000313" key="21">
    <source>
        <dbReference type="Proteomes" id="UP000319449"/>
    </source>
</evidence>
<evidence type="ECO:0000256" key="10">
    <source>
        <dbReference type="ARBA" id="ARBA00022679"/>
    </source>
</evidence>
<evidence type="ECO:0000256" key="16">
    <source>
        <dbReference type="ARBA" id="ARBA00023209"/>
    </source>
</evidence>
<keyword evidence="10 18" id="KW-0808">Transferase</keyword>
<keyword evidence="16" id="KW-0594">Phospholipid biosynthesis</keyword>
<evidence type="ECO:0000256" key="8">
    <source>
        <dbReference type="ARBA" id="ARBA00022475"/>
    </source>
</evidence>
<dbReference type="Pfam" id="PF01148">
    <property type="entry name" value="CTP_transf_1"/>
    <property type="match status" value="1"/>
</dbReference>
<evidence type="ECO:0000256" key="17">
    <source>
        <dbReference type="ARBA" id="ARBA00023264"/>
    </source>
</evidence>
<comment type="subcellular location">
    <subcellularLocation>
        <location evidence="2">Cell membrane</location>
        <topology evidence="2">Multi-pass membrane protein</topology>
    </subcellularLocation>
</comment>
<evidence type="ECO:0000256" key="2">
    <source>
        <dbReference type="ARBA" id="ARBA00004651"/>
    </source>
</evidence>
<reference evidence="20 21" key="1">
    <citation type="submission" date="2019-07" db="EMBL/GenBank/DDBJ databases">
        <title>Genomic Encyclopedia of Archaeal and Bacterial Type Strains, Phase II (KMG-II): from individual species to whole genera.</title>
        <authorList>
            <person name="Goeker M."/>
        </authorList>
    </citation>
    <scope>NUCLEOTIDE SEQUENCE [LARGE SCALE GENOMIC DNA]</scope>
    <source>
        <strain evidence="20 21">ATCC BAA-1139</strain>
    </source>
</reference>
<evidence type="ECO:0000256" key="1">
    <source>
        <dbReference type="ARBA" id="ARBA00001698"/>
    </source>
</evidence>
<evidence type="ECO:0000256" key="6">
    <source>
        <dbReference type="ARBA" id="ARBA00012487"/>
    </source>
</evidence>
<dbReference type="PANTHER" id="PTHR46382">
    <property type="entry name" value="PHOSPHATIDATE CYTIDYLYLTRANSFERASE"/>
    <property type="match status" value="1"/>
</dbReference>
<evidence type="ECO:0000256" key="3">
    <source>
        <dbReference type="ARBA" id="ARBA00005119"/>
    </source>
</evidence>
<comment type="caution">
    <text evidence="20">The sequence shown here is derived from an EMBL/GenBank/DDBJ whole genome shotgun (WGS) entry which is preliminary data.</text>
</comment>
<dbReference type="GO" id="GO:0016024">
    <property type="term" value="P:CDP-diacylglycerol biosynthetic process"/>
    <property type="evidence" value="ECO:0007669"/>
    <property type="project" value="UniProtKB-UniPathway"/>
</dbReference>
<keyword evidence="21" id="KW-1185">Reference proteome</keyword>
<dbReference type="PANTHER" id="PTHR46382:SF1">
    <property type="entry name" value="PHOSPHATIDATE CYTIDYLYLTRANSFERASE"/>
    <property type="match status" value="1"/>
</dbReference>
<feature type="transmembrane region" description="Helical" evidence="19">
    <location>
        <begin position="100"/>
        <end position="120"/>
    </location>
</feature>
<evidence type="ECO:0000256" key="12">
    <source>
        <dbReference type="ARBA" id="ARBA00022695"/>
    </source>
</evidence>
<dbReference type="InterPro" id="IPR000374">
    <property type="entry name" value="PC_trans"/>
</dbReference>
<evidence type="ECO:0000313" key="20">
    <source>
        <dbReference type="EMBL" id="TWJ32947.1"/>
    </source>
</evidence>
<evidence type="ECO:0000256" key="19">
    <source>
        <dbReference type="SAM" id="Phobius"/>
    </source>
</evidence>
<gene>
    <name evidence="20" type="ORF">JN12_00358</name>
</gene>
<evidence type="ECO:0000256" key="11">
    <source>
        <dbReference type="ARBA" id="ARBA00022692"/>
    </source>
</evidence>
<keyword evidence="17" id="KW-1208">Phospholipid metabolism</keyword>
<evidence type="ECO:0000256" key="4">
    <source>
        <dbReference type="ARBA" id="ARBA00005189"/>
    </source>
</evidence>
<comment type="catalytic activity">
    <reaction evidence="1 18">
        <text>a 1,2-diacyl-sn-glycero-3-phosphate + CTP + H(+) = a CDP-1,2-diacyl-sn-glycerol + diphosphate</text>
        <dbReference type="Rhea" id="RHEA:16229"/>
        <dbReference type="ChEBI" id="CHEBI:15378"/>
        <dbReference type="ChEBI" id="CHEBI:33019"/>
        <dbReference type="ChEBI" id="CHEBI:37563"/>
        <dbReference type="ChEBI" id="CHEBI:58332"/>
        <dbReference type="ChEBI" id="CHEBI:58608"/>
        <dbReference type="EC" id="2.7.7.41"/>
    </reaction>
</comment>
<keyword evidence="11 18" id="KW-0812">Transmembrane</keyword>
<evidence type="ECO:0000256" key="15">
    <source>
        <dbReference type="ARBA" id="ARBA00023136"/>
    </source>
</evidence>
<keyword evidence="14" id="KW-0443">Lipid metabolism</keyword>
<evidence type="ECO:0000256" key="7">
    <source>
        <dbReference type="ARBA" id="ARBA00019373"/>
    </source>
</evidence>
<dbReference type="Proteomes" id="UP000319449">
    <property type="component" value="Unassembled WGS sequence"/>
</dbReference>
<feature type="transmembrane region" description="Helical" evidence="19">
    <location>
        <begin position="126"/>
        <end position="147"/>
    </location>
</feature>
<organism evidence="20 21">
    <name type="scientific">Geobacter argillaceus</name>
    <dbReference type="NCBI Taxonomy" id="345631"/>
    <lineage>
        <taxon>Bacteria</taxon>
        <taxon>Pseudomonadati</taxon>
        <taxon>Thermodesulfobacteriota</taxon>
        <taxon>Desulfuromonadia</taxon>
        <taxon>Geobacterales</taxon>
        <taxon>Geobacteraceae</taxon>
        <taxon>Geobacter</taxon>
    </lineage>
</organism>
<keyword evidence="9" id="KW-0444">Lipid biosynthesis</keyword>
<dbReference type="GO" id="GO:0004605">
    <property type="term" value="F:phosphatidate cytidylyltransferase activity"/>
    <property type="evidence" value="ECO:0007669"/>
    <property type="project" value="UniProtKB-EC"/>
</dbReference>
<feature type="transmembrane region" description="Helical" evidence="19">
    <location>
        <begin position="6"/>
        <end position="34"/>
    </location>
</feature>
<name>A0A562WRL4_9BACT</name>
<evidence type="ECO:0000256" key="9">
    <source>
        <dbReference type="ARBA" id="ARBA00022516"/>
    </source>
</evidence>
<dbReference type="UniPathway" id="UPA00557">
    <property type="reaction ID" value="UER00614"/>
</dbReference>
<sequence>MTAAVALPLLIFFVLKADQRLFAVFIGLLSLLGLREFFRMSLPNRGAENLPAALIGGLFTIGFLPVFQSLILPVGVGLVILCCLVALFRFGEIRAAVGDVSLRLFGFLYVPLLLGQMIMLRNEPHGVAWIFLLLVIVMCGDTGAYYVGSTLGRRKLYPVVSPNKSVEGSIGGLAGSLVGALIASQTFFPELTIADCCGTALLLGPLGQLGDLFESLLKRSCGVKDSGTIIPGHGGILDRLDSILFAAPAAWWYAHYLF</sequence>
<comment type="similarity">
    <text evidence="5 18">Belongs to the CDS family.</text>
</comment>